<dbReference type="EMBL" id="HG739104">
    <property type="protein sequence ID" value="CDP06218.1"/>
    <property type="molecule type" value="Genomic_DNA"/>
</dbReference>
<dbReference type="GO" id="GO:0051537">
    <property type="term" value="F:2 iron, 2 sulfur cluster binding"/>
    <property type="evidence" value="ECO:0007669"/>
    <property type="project" value="TreeGrafter"/>
</dbReference>
<dbReference type="GO" id="GO:0051539">
    <property type="term" value="F:4 iron, 4 sulfur cluster binding"/>
    <property type="evidence" value="ECO:0007669"/>
    <property type="project" value="TreeGrafter"/>
</dbReference>
<proteinExistence type="inferred from homology"/>
<comment type="similarity">
    <text evidence="1">Belongs to the HesB/IscA family.</text>
</comment>
<dbReference type="Proteomes" id="UP000295252">
    <property type="component" value="Chromosome VIII"/>
</dbReference>
<dbReference type="GO" id="GO:0016226">
    <property type="term" value="P:iron-sulfur cluster assembly"/>
    <property type="evidence" value="ECO:0007669"/>
    <property type="project" value="TreeGrafter"/>
</dbReference>
<dbReference type="InterPro" id="IPR035903">
    <property type="entry name" value="HesB-like_dom_sf"/>
</dbReference>
<protein>
    <submittedName>
        <fullName evidence="2">Uncharacterized protein</fullName>
    </submittedName>
</protein>
<keyword evidence="3" id="KW-1185">Reference proteome</keyword>
<evidence type="ECO:0000313" key="2">
    <source>
        <dbReference type="EMBL" id="CDP06218.1"/>
    </source>
</evidence>
<evidence type="ECO:0000313" key="3">
    <source>
        <dbReference type="Proteomes" id="UP000295252"/>
    </source>
</evidence>
<dbReference type="InParanoid" id="A0A068UF46"/>
<dbReference type="Gene3D" id="2.60.300.12">
    <property type="entry name" value="HesB-like domain"/>
    <property type="match status" value="1"/>
</dbReference>
<dbReference type="PANTHER" id="PTHR43011:SF1">
    <property type="entry name" value="IRON-SULFUR CLUSTER ASSEMBLY 2 HOMOLOG, MITOCHONDRIAL"/>
    <property type="match status" value="1"/>
</dbReference>
<dbReference type="GO" id="GO:0005506">
    <property type="term" value="F:iron ion binding"/>
    <property type="evidence" value="ECO:0007669"/>
    <property type="project" value="TreeGrafter"/>
</dbReference>
<dbReference type="STRING" id="49390.A0A068UF46"/>
<dbReference type="PANTHER" id="PTHR43011">
    <property type="entry name" value="IRON-SULFUR CLUSTER ASSEMBLY 2 HOMOLOG, MITOCHONDRIAL"/>
    <property type="match status" value="1"/>
</dbReference>
<gene>
    <name evidence="2" type="ORF">GSCOC_T00022907001</name>
</gene>
<dbReference type="AlphaFoldDB" id="A0A068UF46"/>
<name>A0A068UF46_COFCA</name>
<dbReference type="SUPFAM" id="SSF89360">
    <property type="entry name" value="HesB-like domain"/>
    <property type="match status" value="1"/>
</dbReference>
<accession>A0A068UF46</accession>
<dbReference type="Gramene" id="CDP06218">
    <property type="protein sequence ID" value="CDP06218"/>
    <property type="gene ID" value="GSCOC_T00022907001"/>
</dbReference>
<evidence type="ECO:0000256" key="1">
    <source>
        <dbReference type="ARBA" id="ARBA00006718"/>
    </source>
</evidence>
<reference evidence="3" key="1">
    <citation type="journal article" date="2014" name="Science">
        <title>The coffee genome provides insight into the convergent evolution of caffeine biosynthesis.</title>
        <authorList>
            <person name="Denoeud F."/>
            <person name="Carretero-Paulet L."/>
            <person name="Dereeper A."/>
            <person name="Droc G."/>
            <person name="Guyot R."/>
            <person name="Pietrella M."/>
            <person name="Zheng C."/>
            <person name="Alberti A."/>
            <person name="Anthony F."/>
            <person name="Aprea G."/>
            <person name="Aury J.M."/>
            <person name="Bento P."/>
            <person name="Bernard M."/>
            <person name="Bocs S."/>
            <person name="Campa C."/>
            <person name="Cenci A."/>
            <person name="Combes M.C."/>
            <person name="Crouzillat D."/>
            <person name="Da Silva C."/>
            <person name="Daddiego L."/>
            <person name="De Bellis F."/>
            <person name="Dussert S."/>
            <person name="Garsmeur O."/>
            <person name="Gayraud T."/>
            <person name="Guignon V."/>
            <person name="Jahn K."/>
            <person name="Jamilloux V."/>
            <person name="Joet T."/>
            <person name="Labadie K."/>
            <person name="Lan T."/>
            <person name="Leclercq J."/>
            <person name="Lepelley M."/>
            <person name="Leroy T."/>
            <person name="Li L.T."/>
            <person name="Librado P."/>
            <person name="Lopez L."/>
            <person name="Munoz A."/>
            <person name="Noel B."/>
            <person name="Pallavicini A."/>
            <person name="Perrotta G."/>
            <person name="Poncet V."/>
            <person name="Pot D."/>
            <person name="Priyono X."/>
            <person name="Rigoreau M."/>
            <person name="Rouard M."/>
            <person name="Rozas J."/>
            <person name="Tranchant-Dubreuil C."/>
            <person name="VanBuren R."/>
            <person name="Zhang Q."/>
            <person name="Andrade A.C."/>
            <person name="Argout X."/>
            <person name="Bertrand B."/>
            <person name="de Kochko A."/>
            <person name="Graziosi G."/>
            <person name="Henry R.J."/>
            <person name="Jayarama X."/>
            <person name="Ming R."/>
            <person name="Nagai C."/>
            <person name="Rounsley S."/>
            <person name="Sankoff D."/>
            <person name="Giuliano G."/>
            <person name="Albert V.A."/>
            <person name="Wincker P."/>
            <person name="Lashermes P."/>
        </authorList>
    </citation>
    <scope>NUCLEOTIDE SEQUENCE [LARGE SCALE GENOMIC DNA]</scope>
    <source>
        <strain evidence="3">cv. DH200-94</strain>
    </source>
</reference>
<dbReference type="GO" id="GO:0005739">
    <property type="term" value="C:mitochondrion"/>
    <property type="evidence" value="ECO:0007669"/>
    <property type="project" value="TreeGrafter"/>
</dbReference>
<dbReference type="PhylomeDB" id="A0A068UF46"/>
<sequence>MTDQLRKLRFLWWVKQYCKDYETVSFDDSSTGSFLLNSDSRKPPETPQFDIGIILCSPRTTSSAVFAFPISMSISIYSCGSHDRQLRPENEGSAISGRQGKDAKIEHRSRWLFHLNKIFERKGVKLVVDKISLDFVKGATVDYVEELIRSAFQVSTNPIAVGGCSCKSSFVV</sequence>
<organism evidence="2 3">
    <name type="scientific">Coffea canephora</name>
    <name type="common">Robusta coffee</name>
    <dbReference type="NCBI Taxonomy" id="49390"/>
    <lineage>
        <taxon>Eukaryota</taxon>
        <taxon>Viridiplantae</taxon>
        <taxon>Streptophyta</taxon>
        <taxon>Embryophyta</taxon>
        <taxon>Tracheophyta</taxon>
        <taxon>Spermatophyta</taxon>
        <taxon>Magnoliopsida</taxon>
        <taxon>eudicotyledons</taxon>
        <taxon>Gunneridae</taxon>
        <taxon>Pentapetalae</taxon>
        <taxon>asterids</taxon>
        <taxon>lamiids</taxon>
        <taxon>Gentianales</taxon>
        <taxon>Rubiaceae</taxon>
        <taxon>Ixoroideae</taxon>
        <taxon>Gardenieae complex</taxon>
        <taxon>Bertiereae - Coffeeae clade</taxon>
        <taxon>Coffeeae</taxon>
        <taxon>Coffea</taxon>
    </lineage>
</organism>